<dbReference type="InterPro" id="IPR016169">
    <property type="entry name" value="FAD-bd_PCMH_sub2"/>
</dbReference>
<evidence type="ECO:0000256" key="1">
    <source>
        <dbReference type="ARBA" id="ARBA00022630"/>
    </source>
</evidence>
<dbReference type="EMBL" id="JBHSSW010000012">
    <property type="protein sequence ID" value="MFC6198619.1"/>
    <property type="molecule type" value="Genomic_DNA"/>
</dbReference>
<organism evidence="5 6">
    <name type="scientific">Ponticaulis profundi</name>
    <dbReference type="NCBI Taxonomy" id="2665222"/>
    <lineage>
        <taxon>Bacteria</taxon>
        <taxon>Pseudomonadati</taxon>
        <taxon>Pseudomonadota</taxon>
        <taxon>Alphaproteobacteria</taxon>
        <taxon>Hyphomonadales</taxon>
        <taxon>Hyphomonadaceae</taxon>
        <taxon>Ponticaulis</taxon>
    </lineage>
</organism>
<dbReference type="NCBIfam" id="TIGR01679">
    <property type="entry name" value="bact_FAD_ox"/>
    <property type="match status" value="1"/>
</dbReference>
<dbReference type="InterPro" id="IPR010031">
    <property type="entry name" value="FAD_lactone_oxidase-like"/>
</dbReference>
<dbReference type="InterPro" id="IPR006094">
    <property type="entry name" value="Oxid_FAD_bind_N"/>
</dbReference>
<dbReference type="PIRSF" id="PIRSF000136">
    <property type="entry name" value="LGO_GLO"/>
    <property type="match status" value="1"/>
</dbReference>
<evidence type="ECO:0000259" key="4">
    <source>
        <dbReference type="PROSITE" id="PS51387"/>
    </source>
</evidence>
<dbReference type="InterPro" id="IPR016166">
    <property type="entry name" value="FAD-bd_PCMH"/>
</dbReference>
<comment type="caution">
    <text evidence="5">The sequence shown here is derived from an EMBL/GenBank/DDBJ whole genome shotgun (WGS) entry which is preliminary data.</text>
</comment>
<dbReference type="Pfam" id="PF04030">
    <property type="entry name" value="ALO"/>
    <property type="match status" value="1"/>
</dbReference>
<gene>
    <name evidence="5" type="ORF">ACFQDM_11030</name>
</gene>
<dbReference type="InterPro" id="IPR007173">
    <property type="entry name" value="ALO_C"/>
</dbReference>
<feature type="domain" description="FAD-binding PCMH-type" evidence="4">
    <location>
        <begin position="59"/>
        <end position="226"/>
    </location>
</feature>
<evidence type="ECO:0000313" key="5">
    <source>
        <dbReference type="EMBL" id="MFC6198619.1"/>
    </source>
</evidence>
<dbReference type="PROSITE" id="PS51318">
    <property type="entry name" value="TAT"/>
    <property type="match status" value="1"/>
</dbReference>
<name>A0ABW1SBL7_9PROT</name>
<keyword evidence="2" id="KW-0274">FAD</keyword>
<keyword evidence="6" id="KW-1185">Reference proteome</keyword>
<keyword evidence="1" id="KW-0285">Flavoprotein</keyword>
<dbReference type="Proteomes" id="UP001596303">
    <property type="component" value="Unassembled WGS sequence"/>
</dbReference>
<proteinExistence type="predicted"/>
<dbReference type="InterPro" id="IPR016171">
    <property type="entry name" value="Vanillyl_alc_oxidase_C-sub2"/>
</dbReference>
<dbReference type="PROSITE" id="PS51387">
    <property type="entry name" value="FAD_PCMH"/>
    <property type="match status" value="1"/>
</dbReference>
<dbReference type="Gene3D" id="3.30.43.10">
    <property type="entry name" value="Uridine Diphospho-n-acetylenolpyruvylglucosamine Reductase, domain 2"/>
    <property type="match status" value="1"/>
</dbReference>
<evidence type="ECO:0000313" key="6">
    <source>
        <dbReference type="Proteomes" id="UP001596303"/>
    </source>
</evidence>
<keyword evidence="3" id="KW-0560">Oxidoreductase</keyword>
<dbReference type="InterPro" id="IPR036318">
    <property type="entry name" value="FAD-bd_PCMH-like_sf"/>
</dbReference>
<sequence>MASRRTFLKAGAGLAALAAMPVGGHIYWQTKDFTRNGFDPAPPIAPDGETSWMNWSGIERSTPVDMLFPETEDELADVVRRAQAPIRPVGSGHSFTGLATSEGIMVDISAMEGLKRFDPETGQAVFGAGTRLFQAASQLDLHERAFANLPDIDVQTMAGSFATATHGTGNQLSALHDAVTAFRLITPSGDILDVSASSHPDLFAAGRVSLGALGIITEYTINTVPAFNLHRRMHVEKVEPFLERMEELGETHRNFEFFYLTGTGMVAWLTHDLFEGEIEGRGESQDDDTLDAMKALRDSFGWFPWLRKKIAQTAIPTGEVENFTDESWALLSTTRPVRFVEMEYHIPREAALATVRQVIRKLDQTSEAFFPMEFRNVAADTAWLSPFSDGPKSSIAIHAGVDERYDYFFSEFEPIYRAVGGHPHWGKLHSLGKADFLSLYPRFADFLDIRKTLDPTGKFLNPHLAHIFGETFNG</sequence>
<dbReference type="InterPro" id="IPR006311">
    <property type="entry name" value="TAT_signal"/>
</dbReference>
<dbReference type="InterPro" id="IPR016167">
    <property type="entry name" value="FAD-bd_PCMH_sub1"/>
</dbReference>
<dbReference type="SUPFAM" id="SSF56176">
    <property type="entry name" value="FAD-binding/transporter-associated domain-like"/>
    <property type="match status" value="1"/>
</dbReference>
<reference evidence="6" key="1">
    <citation type="journal article" date="2019" name="Int. J. Syst. Evol. Microbiol.">
        <title>The Global Catalogue of Microorganisms (GCM) 10K type strain sequencing project: providing services to taxonomists for standard genome sequencing and annotation.</title>
        <authorList>
            <consortium name="The Broad Institute Genomics Platform"/>
            <consortium name="The Broad Institute Genome Sequencing Center for Infectious Disease"/>
            <person name="Wu L."/>
            <person name="Ma J."/>
        </authorList>
    </citation>
    <scope>NUCLEOTIDE SEQUENCE [LARGE SCALE GENOMIC DNA]</scope>
    <source>
        <strain evidence="6">CGMCC-1.15741</strain>
    </source>
</reference>
<dbReference type="Pfam" id="PF01565">
    <property type="entry name" value="FAD_binding_4"/>
    <property type="match status" value="1"/>
</dbReference>
<dbReference type="RefSeq" id="WP_377378984.1">
    <property type="nucleotide sequence ID" value="NZ_JBHSSW010000012.1"/>
</dbReference>
<dbReference type="PANTHER" id="PTHR43762:SF1">
    <property type="entry name" value="D-ARABINONO-1,4-LACTONE OXIDASE"/>
    <property type="match status" value="1"/>
</dbReference>
<evidence type="ECO:0000256" key="2">
    <source>
        <dbReference type="ARBA" id="ARBA00022827"/>
    </source>
</evidence>
<dbReference type="Gene3D" id="3.30.465.10">
    <property type="match status" value="1"/>
</dbReference>
<dbReference type="Gene3D" id="1.10.45.10">
    <property type="entry name" value="Vanillyl-alcohol Oxidase, Chain A, domain 4"/>
    <property type="match status" value="1"/>
</dbReference>
<protein>
    <submittedName>
        <fullName evidence="5">D-arabinono-1,4-lactone oxidase</fullName>
    </submittedName>
</protein>
<dbReference type="Gene3D" id="3.30.70.2520">
    <property type="match status" value="1"/>
</dbReference>
<evidence type="ECO:0000256" key="3">
    <source>
        <dbReference type="ARBA" id="ARBA00023002"/>
    </source>
</evidence>
<dbReference type="PANTHER" id="PTHR43762">
    <property type="entry name" value="L-GULONOLACTONE OXIDASE"/>
    <property type="match status" value="1"/>
</dbReference>
<accession>A0ABW1SBL7</accession>